<proteinExistence type="predicted"/>
<name>A0A0C9VQB1_9AGAM</name>
<sequence>MPLILRESTHHHSRPIVQELLDTFRTHVFSVMPAHMLDVSDPMNPRLIGRDGVYSLLMGQLKRYPEETINAMIEKHRTDHGTTPPIAKAEVIKSIIEEIARYAIFSHRWLTVGEITFEELLHSRAPSDGPGFQKLREFCIKASELRCSLAWADTCCIDKSSSSELDEAIRSMFRWYRSAHVCVVHLAETTALSEMERDTWFTRGWTLQELLAPVRIKFFGTDWKQLGESDNDKCDAKITGHIVNRTNIPEEDLRDFTPRPDDVSRRMAWAANRVTTRVEDRAYSLIGIFDVNLIIAYGEGDRAFGRLMEVIYQKRPHHEVFLWEGRPGYDHASKALPASPESYLPFHRDDAEFKDVAAKKRFWKDWDGKFGDTSFALTNRGLSIKCFDVWVTLRSPPLKVGDDMWELTLCPWHTLEDDIEDIKALVDTETCSDFERTPPEFSAAIGVLDYLRVDSDRPTYVETMGRLVDGRDHFGWLLMCPMGHAGGWYKVMTYSTVRLRFKQVANETGRSIEGSLIHVYL</sequence>
<evidence type="ECO:0000313" key="3">
    <source>
        <dbReference type="Proteomes" id="UP000053820"/>
    </source>
</evidence>
<feature type="domain" description="Heterokaryon incompatibility" evidence="1">
    <location>
        <begin position="133"/>
        <end position="191"/>
    </location>
</feature>
<dbReference type="Pfam" id="PF06985">
    <property type="entry name" value="HET"/>
    <property type="match status" value="1"/>
</dbReference>
<organism evidence="2 3">
    <name type="scientific">Hydnomerulius pinastri MD-312</name>
    <dbReference type="NCBI Taxonomy" id="994086"/>
    <lineage>
        <taxon>Eukaryota</taxon>
        <taxon>Fungi</taxon>
        <taxon>Dikarya</taxon>
        <taxon>Basidiomycota</taxon>
        <taxon>Agaricomycotina</taxon>
        <taxon>Agaricomycetes</taxon>
        <taxon>Agaricomycetidae</taxon>
        <taxon>Boletales</taxon>
        <taxon>Boletales incertae sedis</taxon>
        <taxon>Leucogyrophana</taxon>
    </lineage>
</organism>
<gene>
    <name evidence="2" type="ORF">HYDPIDRAFT_118021</name>
</gene>
<dbReference type="HOGENOM" id="CLU_000288_138_1_1"/>
<evidence type="ECO:0000259" key="1">
    <source>
        <dbReference type="Pfam" id="PF06985"/>
    </source>
</evidence>
<reference evidence="2 3" key="1">
    <citation type="submission" date="2014-04" db="EMBL/GenBank/DDBJ databases">
        <title>Evolutionary Origins and Diversification of the Mycorrhizal Mutualists.</title>
        <authorList>
            <consortium name="DOE Joint Genome Institute"/>
            <consortium name="Mycorrhizal Genomics Consortium"/>
            <person name="Kohler A."/>
            <person name="Kuo A."/>
            <person name="Nagy L.G."/>
            <person name="Floudas D."/>
            <person name="Copeland A."/>
            <person name="Barry K.W."/>
            <person name="Cichocki N."/>
            <person name="Veneault-Fourrey C."/>
            <person name="LaButti K."/>
            <person name="Lindquist E.A."/>
            <person name="Lipzen A."/>
            <person name="Lundell T."/>
            <person name="Morin E."/>
            <person name="Murat C."/>
            <person name="Riley R."/>
            <person name="Ohm R."/>
            <person name="Sun H."/>
            <person name="Tunlid A."/>
            <person name="Henrissat B."/>
            <person name="Grigoriev I.V."/>
            <person name="Hibbett D.S."/>
            <person name="Martin F."/>
        </authorList>
    </citation>
    <scope>NUCLEOTIDE SEQUENCE [LARGE SCALE GENOMIC DNA]</scope>
    <source>
        <strain evidence="2 3">MD-312</strain>
    </source>
</reference>
<protein>
    <recommendedName>
        <fullName evidence="1">Heterokaryon incompatibility domain-containing protein</fullName>
    </recommendedName>
</protein>
<accession>A0A0C9VQB1</accession>
<dbReference type="OrthoDB" id="2654851at2759"/>
<dbReference type="EMBL" id="KN839879">
    <property type="protein sequence ID" value="KIJ59905.1"/>
    <property type="molecule type" value="Genomic_DNA"/>
</dbReference>
<evidence type="ECO:0000313" key="2">
    <source>
        <dbReference type="EMBL" id="KIJ59905.1"/>
    </source>
</evidence>
<dbReference type="InterPro" id="IPR010730">
    <property type="entry name" value="HET"/>
</dbReference>
<dbReference type="AlphaFoldDB" id="A0A0C9VQB1"/>
<dbReference type="PANTHER" id="PTHR10622:SF10">
    <property type="entry name" value="HET DOMAIN-CONTAINING PROTEIN"/>
    <property type="match status" value="1"/>
</dbReference>
<dbReference type="Proteomes" id="UP000053820">
    <property type="component" value="Unassembled WGS sequence"/>
</dbReference>
<dbReference type="PANTHER" id="PTHR10622">
    <property type="entry name" value="HET DOMAIN-CONTAINING PROTEIN"/>
    <property type="match status" value="1"/>
</dbReference>
<keyword evidence="3" id="KW-1185">Reference proteome</keyword>